<dbReference type="InterPro" id="IPR013098">
    <property type="entry name" value="Ig_I-set"/>
</dbReference>
<dbReference type="SUPFAM" id="SSF48726">
    <property type="entry name" value="Immunoglobulin"/>
    <property type="match status" value="2"/>
</dbReference>
<feature type="domain" description="Ig-like" evidence="1">
    <location>
        <begin position="138"/>
        <end position="195"/>
    </location>
</feature>
<name>A0A915E316_9BILA</name>
<keyword evidence="2" id="KW-1185">Reference proteome</keyword>
<accession>A0A915E316</accession>
<dbReference type="AlphaFoldDB" id="A0A915E316"/>
<dbReference type="Proteomes" id="UP000887574">
    <property type="component" value="Unplaced"/>
</dbReference>
<reference evidence="3" key="1">
    <citation type="submission" date="2022-11" db="UniProtKB">
        <authorList>
            <consortium name="WormBaseParasite"/>
        </authorList>
    </citation>
    <scope>IDENTIFICATION</scope>
</reference>
<organism evidence="2 3">
    <name type="scientific">Ditylenchus dipsaci</name>
    <dbReference type="NCBI Taxonomy" id="166011"/>
    <lineage>
        <taxon>Eukaryota</taxon>
        <taxon>Metazoa</taxon>
        <taxon>Ecdysozoa</taxon>
        <taxon>Nematoda</taxon>
        <taxon>Chromadorea</taxon>
        <taxon>Rhabditida</taxon>
        <taxon>Tylenchina</taxon>
        <taxon>Tylenchomorpha</taxon>
        <taxon>Sphaerularioidea</taxon>
        <taxon>Anguinidae</taxon>
        <taxon>Anguininae</taxon>
        <taxon>Ditylenchus</taxon>
    </lineage>
</organism>
<dbReference type="InterPro" id="IPR007110">
    <property type="entry name" value="Ig-like_dom"/>
</dbReference>
<dbReference type="PANTHER" id="PTHR47633:SF4">
    <property type="entry name" value="MYOPALLADIN ISOFORM X1"/>
    <property type="match status" value="1"/>
</dbReference>
<dbReference type="InterPro" id="IPR013783">
    <property type="entry name" value="Ig-like_fold"/>
</dbReference>
<dbReference type="InterPro" id="IPR036179">
    <property type="entry name" value="Ig-like_dom_sf"/>
</dbReference>
<proteinExistence type="predicted"/>
<sequence length="198" mass="21732">MVRSDEETGIHKLVIHNASPDDQGDITVKVKNKAGEDQSRGHLAVEVEEFIAQNSQKDEGCQCEGRGDSHLEVVVTGHQSLRFNGSGQLQPDCQAGNNVMQEATLVKLSTRLERLKPRLNLGYHDVVVWRATGTSRQWFKNGEPIQLDNARLITKSEGNGKHSLTVKEASLEDAGVYSCKAVNKAGEAVTKANLEWSN</sequence>
<dbReference type="PROSITE" id="PS50835">
    <property type="entry name" value="IG_LIKE"/>
    <property type="match status" value="1"/>
</dbReference>
<evidence type="ECO:0000313" key="2">
    <source>
        <dbReference type="Proteomes" id="UP000887574"/>
    </source>
</evidence>
<dbReference type="Pfam" id="PF07679">
    <property type="entry name" value="I-set"/>
    <property type="match status" value="2"/>
</dbReference>
<evidence type="ECO:0000313" key="3">
    <source>
        <dbReference type="WBParaSite" id="jg25943"/>
    </source>
</evidence>
<dbReference type="PANTHER" id="PTHR47633">
    <property type="entry name" value="IMMUNOGLOBULIN"/>
    <property type="match status" value="1"/>
</dbReference>
<evidence type="ECO:0000259" key="1">
    <source>
        <dbReference type="PROSITE" id="PS50835"/>
    </source>
</evidence>
<dbReference type="WBParaSite" id="jg25943">
    <property type="protein sequence ID" value="jg25943"/>
    <property type="gene ID" value="jg25943"/>
</dbReference>
<protein>
    <submittedName>
        <fullName evidence="3">Ig-like domain-containing protein</fullName>
    </submittedName>
</protein>
<dbReference type="Gene3D" id="2.60.40.10">
    <property type="entry name" value="Immunoglobulins"/>
    <property type="match status" value="2"/>
</dbReference>